<dbReference type="EMBL" id="BLVO01000016">
    <property type="protein sequence ID" value="GFM34854.1"/>
    <property type="molecule type" value="Genomic_DNA"/>
</dbReference>
<dbReference type="AlphaFoldDB" id="A0A7J0BP69"/>
<sequence length="75" mass="8524">MHERAVAQLLIDLFSPEYDAEERCAMLENTFPVIVERPNETEVFRNTASLIFRFDDGSVFHVFICKTGEGDSGNP</sequence>
<gene>
    <name evidence="1" type="ORF">DSM101010T_32190</name>
</gene>
<comment type="caution">
    <text evidence="1">The sequence shown here is derived from an EMBL/GenBank/DDBJ whole genome shotgun (WGS) entry which is preliminary data.</text>
</comment>
<organism evidence="1 2">
    <name type="scientific">Desulfovibrio subterraneus</name>
    <dbReference type="NCBI Taxonomy" id="2718620"/>
    <lineage>
        <taxon>Bacteria</taxon>
        <taxon>Pseudomonadati</taxon>
        <taxon>Thermodesulfobacteriota</taxon>
        <taxon>Desulfovibrionia</taxon>
        <taxon>Desulfovibrionales</taxon>
        <taxon>Desulfovibrionaceae</taxon>
        <taxon>Desulfovibrio</taxon>
    </lineage>
</organism>
<reference evidence="1 2" key="1">
    <citation type="submission" date="2020-05" db="EMBL/GenBank/DDBJ databases">
        <title>Draft genome sequence of Desulfovibrio sp. strain HN2T.</title>
        <authorList>
            <person name="Ueno A."/>
            <person name="Tamazawa S."/>
            <person name="Tamamura S."/>
            <person name="Murakami T."/>
            <person name="Kiyama T."/>
            <person name="Inomata H."/>
            <person name="Amano Y."/>
            <person name="Miyakawa K."/>
            <person name="Tamaki H."/>
            <person name="Naganuma T."/>
            <person name="Kaneko K."/>
        </authorList>
    </citation>
    <scope>NUCLEOTIDE SEQUENCE [LARGE SCALE GENOMIC DNA]</scope>
    <source>
        <strain evidence="1 2">HN2</strain>
    </source>
</reference>
<name>A0A7J0BP69_9BACT</name>
<accession>A0A7J0BP69</accession>
<proteinExistence type="predicted"/>
<evidence type="ECO:0000313" key="1">
    <source>
        <dbReference type="EMBL" id="GFM34854.1"/>
    </source>
</evidence>
<dbReference type="Proteomes" id="UP000503840">
    <property type="component" value="Unassembled WGS sequence"/>
</dbReference>
<protein>
    <submittedName>
        <fullName evidence="1">Uncharacterized protein</fullName>
    </submittedName>
</protein>
<keyword evidence="2" id="KW-1185">Reference proteome</keyword>
<dbReference type="RefSeq" id="WP_174406504.1">
    <property type="nucleotide sequence ID" value="NZ_BLVO01000016.1"/>
</dbReference>
<evidence type="ECO:0000313" key="2">
    <source>
        <dbReference type="Proteomes" id="UP000503840"/>
    </source>
</evidence>